<sequence>MTISQENVHPDRNDVFSSAELRELTRRSSALAMRRASVHVLLYAIAVTGAFVIDTWWATGLSWVLAGFVVASLHNVLHCASHGTFMNTFRGNQLAGRVAGTFLGMNSALYRVFHMHHHRNTHTVEDPEPDGTITTLGQYVMAMLNLEYFLGFLRMSAASLWHRYPYFVTSDRARSAIQRDTWILLVWILSMTVLTVLWPMVMLTLYIMPTAVAWIVNNFAIMPEHYYAERSDNPWRNTNSVYTRSKWFGFLNWNTNYHAEHHLYPGIPAWNLHEISKRVREHLACTETSYIRFHIRVLSDVLSGRAKADAPELTEGRATSFYYPLEKAAK</sequence>
<dbReference type="Pfam" id="PF00487">
    <property type="entry name" value="FA_desaturase"/>
    <property type="match status" value="1"/>
</dbReference>
<organism evidence="3 4">
    <name type="scientific">Streptomyces uncialis</name>
    <dbReference type="NCBI Taxonomy" id="1048205"/>
    <lineage>
        <taxon>Bacteria</taxon>
        <taxon>Bacillati</taxon>
        <taxon>Actinomycetota</taxon>
        <taxon>Actinomycetes</taxon>
        <taxon>Kitasatosporales</taxon>
        <taxon>Streptomycetaceae</taxon>
        <taxon>Streptomyces</taxon>
    </lineage>
</organism>
<evidence type="ECO:0000313" key="4">
    <source>
        <dbReference type="Proteomes" id="UP000186455"/>
    </source>
</evidence>
<accession>A0A1Q4VAE6</accession>
<keyword evidence="1" id="KW-0472">Membrane</keyword>
<dbReference type="GO" id="GO:0016717">
    <property type="term" value="F:oxidoreductase activity, acting on paired donors, with oxidation of a pair of donors resulting in the reduction of molecular oxygen to two molecules of water"/>
    <property type="evidence" value="ECO:0007669"/>
    <property type="project" value="TreeGrafter"/>
</dbReference>
<keyword evidence="1" id="KW-0812">Transmembrane</keyword>
<comment type="caution">
    <text evidence="3">The sequence shown here is derived from an EMBL/GenBank/DDBJ whole genome shotgun (WGS) entry which is preliminary data.</text>
</comment>
<dbReference type="InterPro" id="IPR005804">
    <property type="entry name" value="FA_desaturase_dom"/>
</dbReference>
<dbReference type="PANTHER" id="PTHR19353">
    <property type="entry name" value="FATTY ACID DESATURASE 2"/>
    <property type="match status" value="1"/>
</dbReference>
<dbReference type="AlphaFoldDB" id="A0A1Q4VAE6"/>
<dbReference type="STRING" id="1048205.AB852_11625"/>
<evidence type="ECO:0000256" key="1">
    <source>
        <dbReference type="SAM" id="Phobius"/>
    </source>
</evidence>
<dbReference type="InterPro" id="IPR012171">
    <property type="entry name" value="Fatty_acid_desaturase"/>
</dbReference>
<protein>
    <recommendedName>
        <fullName evidence="2">Fatty acid desaturase domain-containing protein</fullName>
    </recommendedName>
</protein>
<dbReference type="RefSeq" id="WP_073786813.1">
    <property type="nucleotide sequence ID" value="NZ_CP108638.1"/>
</dbReference>
<name>A0A1Q4VAE6_9ACTN</name>
<feature type="transmembrane region" description="Helical" evidence="1">
    <location>
        <begin position="182"/>
        <end position="208"/>
    </location>
</feature>
<dbReference type="GO" id="GO:0008610">
    <property type="term" value="P:lipid biosynthetic process"/>
    <property type="evidence" value="ECO:0007669"/>
    <property type="project" value="UniProtKB-ARBA"/>
</dbReference>
<proteinExistence type="predicted"/>
<dbReference type="PANTHER" id="PTHR19353:SF19">
    <property type="entry name" value="DELTA(5) FATTY ACID DESATURASE C-RELATED"/>
    <property type="match status" value="1"/>
</dbReference>
<gene>
    <name evidence="3" type="ORF">AB852_11625</name>
</gene>
<evidence type="ECO:0000313" key="3">
    <source>
        <dbReference type="EMBL" id="OKH94821.1"/>
    </source>
</evidence>
<keyword evidence="4" id="KW-1185">Reference proteome</keyword>
<feature type="transmembrane region" description="Helical" evidence="1">
    <location>
        <begin position="36"/>
        <end position="57"/>
    </location>
</feature>
<dbReference type="GO" id="GO:0016020">
    <property type="term" value="C:membrane"/>
    <property type="evidence" value="ECO:0007669"/>
    <property type="project" value="TreeGrafter"/>
</dbReference>
<dbReference type="EMBL" id="LFBV01000002">
    <property type="protein sequence ID" value="OKH94821.1"/>
    <property type="molecule type" value="Genomic_DNA"/>
</dbReference>
<dbReference type="Proteomes" id="UP000186455">
    <property type="component" value="Unassembled WGS sequence"/>
</dbReference>
<feature type="transmembrane region" description="Helical" evidence="1">
    <location>
        <begin position="63"/>
        <end position="82"/>
    </location>
</feature>
<keyword evidence="1" id="KW-1133">Transmembrane helix</keyword>
<feature type="domain" description="Fatty acid desaturase" evidence="2">
    <location>
        <begin position="56"/>
        <end position="286"/>
    </location>
</feature>
<evidence type="ECO:0000259" key="2">
    <source>
        <dbReference type="Pfam" id="PF00487"/>
    </source>
</evidence>
<reference evidence="3 4" key="1">
    <citation type="submission" date="2015-06" db="EMBL/GenBank/DDBJ databases">
        <title>Cloning and characterization of the uncialamcin biosynthetic gene cluster.</title>
        <authorList>
            <person name="Yan X."/>
            <person name="Huang T."/>
            <person name="Ge H."/>
            <person name="Shen B."/>
        </authorList>
    </citation>
    <scope>NUCLEOTIDE SEQUENCE [LARGE SCALE GENOMIC DNA]</scope>
    <source>
        <strain evidence="3 4">DCA2648</strain>
    </source>
</reference>